<evidence type="ECO:0000259" key="2">
    <source>
        <dbReference type="Pfam" id="PF08486"/>
    </source>
</evidence>
<organism evidence="3 4">
    <name type="scientific">Bacillus carboniphilus</name>
    <dbReference type="NCBI Taxonomy" id="86663"/>
    <lineage>
        <taxon>Bacteria</taxon>
        <taxon>Bacillati</taxon>
        <taxon>Bacillota</taxon>
        <taxon>Bacilli</taxon>
        <taxon>Bacillales</taxon>
        <taxon>Bacillaceae</taxon>
        <taxon>Bacillus</taxon>
    </lineage>
</organism>
<protein>
    <submittedName>
        <fullName evidence="3">Stage II sporulation protein D</fullName>
    </submittedName>
</protein>
<proteinExistence type="predicted"/>
<keyword evidence="1" id="KW-1133">Transmembrane helix</keyword>
<reference evidence="3 4" key="1">
    <citation type="submission" date="2023-06" db="EMBL/GenBank/DDBJ databases">
        <title>Five Gram-positive bacteria isolated from mangrove sediments in Shenzhen, Guangdong, China.</title>
        <authorList>
            <person name="Yu S."/>
            <person name="Zheng W."/>
            <person name="Huang Y."/>
        </authorList>
    </citation>
    <scope>NUCLEOTIDE SEQUENCE [LARGE SCALE GENOMIC DNA]</scope>
    <source>
        <strain evidence="3 4">SaN35-3</strain>
    </source>
</reference>
<dbReference type="Pfam" id="PF08486">
    <property type="entry name" value="SpoIID"/>
    <property type="match status" value="1"/>
</dbReference>
<keyword evidence="4" id="KW-1185">Reference proteome</keyword>
<feature type="domain" description="Sporulation stage II protein D amidase enhancer LytB N-terminal" evidence="2">
    <location>
        <begin position="63"/>
        <end position="168"/>
    </location>
</feature>
<keyword evidence="1" id="KW-0812">Transmembrane</keyword>
<dbReference type="RefSeq" id="WP_226542674.1">
    <property type="nucleotide sequence ID" value="NZ_CP129013.1"/>
</dbReference>
<dbReference type="InterPro" id="IPR013693">
    <property type="entry name" value="SpoIID/LytB_N"/>
</dbReference>
<evidence type="ECO:0000313" key="3">
    <source>
        <dbReference type="EMBL" id="WLR41625.1"/>
    </source>
</evidence>
<evidence type="ECO:0000256" key="1">
    <source>
        <dbReference type="SAM" id="Phobius"/>
    </source>
</evidence>
<gene>
    <name evidence="3" type="primary">spoIID</name>
    <name evidence="3" type="ORF">LC087_12125</name>
</gene>
<dbReference type="Proteomes" id="UP001197974">
    <property type="component" value="Chromosome"/>
</dbReference>
<dbReference type="PANTHER" id="PTHR30032">
    <property type="entry name" value="N-ACETYLMURAMOYL-L-ALANINE AMIDASE-RELATED"/>
    <property type="match status" value="1"/>
</dbReference>
<accession>A0ABY9JT68</accession>
<name>A0ABY9JT68_9BACI</name>
<dbReference type="EMBL" id="CP129013">
    <property type="protein sequence ID" value="WLR41625.1"/>
    <property type="molecule type" value="Genomic_DNA"/>
</dbReference>
<sequence length="341" mass="38055">MNRMKIIALVFSLTFLIILLIPAILVLFVNEPKELVLSEGTQQEGEVKTLNLEESTVAIKVYRSNQKEIETVPLEEYIVGVVASEMPVNFELEALKAQALAARTFIVKQLLSNQRDSVPEGADVTDTQNHQVYSSQEELKTKWGKQYQENIQKITEAVAATQGQILTFNDQPIYAAFFSTSNGKTQNSESYWENELPYLKSVDSSWDSQSPQFLDRKVFSIDQFEQLLGVEITADSAGEIVGKTEGGYVEAVNINGKKLTGRKIREQLGLKSSDFSWVVNGDEVVVETKGYGHGVGMSQYGAHFMAQEGKTYNEIINHYYKGVAINNADPLLTAYIETAKK</sequence>
<feature type="transmembrane region" description="Helical" evidence="1">
    <location>
        <begin position="7"/>
        <end position="29"/>
    </location>
</feature>
<dbReference type="InterPro" id="IPR013486">
    <property type="entry name" value="SpoIID/LytB"/>
</dbReference>
<dbReference type="InterPro" id="IPR014225">
    <property type="entry name" value="Spore_II_D_firmicutes"/>
</dbReference>
<dbReference type="NCBIfam" id="TIGR02870">
    <property type="entry name" value="spore_II_D"/>
    <property type="match status" value="1"/>
</dbReference>
<dbReference type="PANTHER" id="PTHR30032:SF4">
    <property type="entry name" value="AMIDASE ENHANCER"/>
    <property type="match status" value="1"/>
</dbReference>
<dbReference type="NCBIfam" id="TIGR02669">
    <property type="entry name" value="SpoIID_LytB"/>
    <property type="match status" value="1"/>
</dbReference>
<dbReference type="InterPro" id="IPR051922">
    <property type="entry name" value="Bact_Sporulation_Assoc"/>
</dbReference>
<evidence type="ECO:0000313" key="4">
    <source>
        <dbReference type="Proteomes" id="UP001197974"/>
    </source>
</evidence>
<keyword evidence="1" id="KW-0472">Membrane</keyword>